<gene>
    <name evidence="8" type="ORF">OW157_04890</name>
</gene>
<dbReference type="EMBL" id="JAPRFR010000001">
    <property type="protein sequence ID" value="MCZ0725906.1"/>
    <property type="molecule type" value="Genomic_DNA"/>
</dbReference>
<dbReference type="Proteomes" id="UP001146670">
    <property type="component" value="Unassembled WGS sequence"/>
</dbReference>
<comment type="similarity">
    <text evidence="2">Belongs to the chromate ion transporter (CHR) (TC 2.A.51) family.</text>
</comment>
<dbReference type="PANTHER" id="PTHR43663:SF2">
    <property type="entry name" value="CHROMATE TRANSPORT PROTEIN-RELATED"/>
    <property type="match status" value="1"/>
</dbReference>
<comment type="subcellular location">
    <subcellularLocation>
        <location evidence="1">Cell membrane</location>
        <topology evidence="1">Multi-pass membrane protein</topology>
    </subcellularLocation>
</comment>
<name>A0A9X3JFG9_9LACT</name>
<evidence type="ECO:0000256" key="6">
    <source>
        <dbReference type="ARBA" id="ARBA00023136"/>
    </source>
</evidence>
<feature type="transmembrane region" description="Helical" evidence="7">
    <location>
        <begin position="110"/>
        <end position="131"/>
    </location>
</feature>
<proteinExistence type="inferred from homology"/>
<sequence>MEDRKHLYWKLFTSTFVLSAFTFGGGFVIISLMKNKFVDELGWLEENEILDYTTIAQSTPGAVAINASILVGYRMAGWVGAAITVLGTILPPFIVISVISFFYEAFRDNLVVAAILKAMQAGVAAVIIDVVLDLAHNALSFQRSFSLLTMIFAFIAVYFLDINIIYIIFICAIAGMAFYYWRKNKEEVQK</sequence>
<evidence type="ECO:0000256" key="4">
    <source>
        <dbReference type="ARBA" id="ARBA00022692"/>
    </source>
</evidence>
<dbReference type="GO" id="GO:0015109">
    <property type="term" value="F:chromate transmembrane transporter activity"/>
    <property type="evidence" value="ECO:0007669"/>
    <property type="project" value="InterPro"/>
</dbReference>
<evidence type="ECO:0000313" key="8">
    <source>
        <dbReference type="EMBL" id="MCZ0725906.1"/>
    </source>
</evidence>
<dbReference type="InterPro" id="IPR052518">
    <property type="entry name" value="CHR_Transporter"/>
</dbReference>
<dbReference type="InterPro" id="IPR003370">
    <property type="entry name" value="Chromate_transpt"/>
</dbReference>
<evidence type="ECO:0000256" key="3">
    <source>
        <dbReference type="ARBA" id="ARBA00022475"/>
    </source>
</evidence>
<dbReference type="AlphaFoldDB" id="A0A9X3JFG9"/>
<comment type="caution">
    <text evidence="8">The sequence shown here is derived from an EMBL/GenBank/DDBJ whole genome shotgun (WGS) entry which is preliminary data.</text>
</comment>
<keyword evidence="3" id="KW-1003">Cell membrane</keyword>
<dbReference type="Pfam" id="PF02417">
    <property type="entry name" value="Chromate_transp"/>
    <property type="match status" value="1"/>
</dbReference>
<keyword evidence="9" id="KW-1185">Reference proteome</keyword>
<keyword evidence="5 7" id="KW-1133">Transmembrane helix</keyword>
<reference evidence="8" key="1">
    <citation type="submission" date="2022-12" db="EMBL/GenBank/DDBJ databases">
        <title>Description and comparative metabolic analysis of Aerococcus sp. nov., isolated from the feces of a pig.</title>
        <authorList>
            <person name="Chang Y.-H."/>
        </authorList>
    </citation>
    <scope>NUCLEOTIDE SEQUENCE</scope>
    <source>
        <strain evidence="8">YH-aer222</strain>
    </source>
</reference>
<dbReference type="GO" id="GO:0005886">
    <property type="term" value="C:plasma membrane"/>
    <property type="evidence" value="ECO:0007669"/>
    <property type="project" value="UniProtKB-SubCell"/>
</dbReference>
<evidence type="ECO:0000256" key="2">
    <source>
        <dbReference type="ARBA" id="ARBA00005262"/>
    </source>
</evidence>
<feature type="transmembrane region" description="Helical" evidence="7">
    <location>
        <begin position="78"/>
        <end position="103"/>
    </location>
</feature>
<organism evidence="8 9">
    <name type="scientific">Aerococcus kribbianus</name>
    <dbReference type="NCBI Taxonomy" id="2999064"/>
    <lineage>
        <taxon>Bacteria</taxon>
        <taxon>Bacillati</taxon>
        <taxon>Bacillota</taxon>
        <taxon>Bacilli</taxon>
        <taxon>Lactobacillales</taxon>
        <taxon>Aerococcaceae</taxon>
        <taxon>Aerococcus</taxon>
    </lineage>
</organism>
<evidence type="ECO:0000256" key="7">
    <source>
        <dbReference type="SAM" id="Phobius"/>
    </source>
</evidence>
<evidence type="ECO:0000256" key="1">
    <source>
        <dbReference type="ARBA" id="ARBA00004651"/>
    </source>
</evidence>
<protein>
    <submittedName>
        <fullName evidence="8">Chromate transporter</fullName>
    </submittedName>
</protein>
<accession>A0A9X3JFG9</accession>
<keyword evidence="4 7" id="KW-0812">Transmembrane</keyword>
<keyword evidence="6 7" id="KW-0472">Membrane</keyword>
<evidence type="ECO:0000313" key="9">
    <source>
        <dbReference type="Proteomes" id="UP001146670"/>
    </source>
</evidence>
<feature type="transmembrane region" description="Helical" evidence="7">
    <location>
        <begin position="151"/>
        <end position="181"/>
    </location>
</feature>
<dbReference type="PANTHER" id="PTHR43663">
    <property type="entry name" value="CHROMATE TRANSPORT PROTEIN-RELATED"/>
    <property type="match status" value="1"/>
</dbReference>
<dbReference type="RefSeq" id="WP_268752212.1">
    <property type="nucleotide sequence ID" value="NZ_JAPRFQ010000001.1"/>
</dbReference>
<evidence type="ECO:0000256" key="5">
    <source>
        <dbReference type="ARBA" id="ARBA00022989"/>
    </source>
</evidence>
<feature type="transmembrane region" description="Helical" evidence="7">
    <location>
        <begin position="7"/>
        <end position="33"/>
    </location>
</feature>